<feature type="site" description="Lowers pKa of active site Tyr" evidence="4">
    <location>
        <position position="80"/>
    </location>
</feature>
<dbReference type="InterPro" id="IPR018170">
    <property type="entry name" value="Aldo/ket_reductase_CS"/>
</dbReference>
<dbReference type="PROSITE" id="PS00062">
    <property type="entry name" value="ALDOKETO_REDUCTASE_2"/>
    <property type="match status" value="1"/>
</dbReference>
<dbReference type="RefSeq" id="XP_017987435.1">
    <property type="nucleotide sequence ID" value="XM_018131987.1"/>
</dbReference>
<evidence type="ECO:0000256" key="2">
    <source>
        <dbReference type="PIRSR" id="PIRSR000097-1"/>
    </source>
</evidence>
<keyword evidence="7" id="KW-1185">Reference proteome</keyword>
<sequence>MYEKSVTLLNGKRIPSIGLGVYAISTSSAAQVVHEALKCGYRHFDTAEYYGNEKAVGNGISAWLSEDKNNKREDVFYTTKIWTQPGGDMTRNIRERFEKVKQLGYIDLLLIHSPLGGKETRLGTYEAMQDAVDMGIVKSIGVSNYGEKHIKELLSWPGLKHKPVVNQIEVAPWIMRVDLVDYCNSQGIKVQAYSPLGQGAKWDHPSLKSIAAKKGCEPAQVLISWSLAKGLIPLPKTQNISRLQSNLDSYNVELDEEDIKALDRPELHDNQSWECTDAA</sequence>
<protein>
    <submittedName>
        <fullName evidence="6">HDL305Cp</fullName>
    </submittedName>
</protein>
<proteinExistence type="predicted"/>
<dbReference type="Gene3D" id="3.20.20.100">
    <property type="entry name" value="NADP-dependent oxidoreductase domain"/>
    <property type="match status" value="1"/>
</dbReference>
<evidence type="ECO:0000259" key="5">
    <source>
        <dbReference type="Pfam" id="PF00248"/>
    </source>
</evidence>
<dbReference type="EMBL" id="CP014244">
    <property type="protein sequence ID" value="AMD20439.1"/>
    <property type="molecule type" value="Genomic_DNA"/>
</dbReference>
<dbReference type="InterPro" id="IPR020471">
    <property type="entry name" value="AKR"/>
</dbReference>
<organism evidence="6 7">
    <name type="scientific">Eremothecium sinecaudum</name>
    <dbReference type="NCBI Taxonomy" id="45286"/>
    <lineage>
        <taxon>Eukaryota</taxon>
        <taxon>Fungi</taxon>
        <taxon>Dikarya</taxon>
        <taxon>Ascomycota</taxon>
        <taxon>Saccharomycotina</taxon>
        <taxon>Saccharomycetes</taxon>
        <taxon>Saccharomycetales</taxon>
        <taxon>Saccharomycetaceae</taxon>
        <taxon>Eremothecium</taxon>
    </lineage>
</organism>
<evidence type="ECO:0000313" key="7">
    <source>
        <dbReference type="Proteomes" id="UP000243052"/>
    </source>
</evidence>
<dbReference type="PANTHER" id="PTHR43827:SF13">
    <property type="entry name" value="ALDO_KETO REDUCTASE FAMILY PROTEIN"/>
    <property type="match status" value="1"/>
</dbReference>
<dbReference type="AlphaFoldDB" id="A0A0X8HS51"/>
<dbReference type="PROSITE" id="PS00798">
    <property type="entry name" value="ALDOKETO_REDUCTASE_1"/>
    <property type="match status" value="1"/>
</dbReference>
<name>A0A0X8HS51_9SACH</name>
<dbReference type="OrthoDB" id="416253at2759"/>
<dbReference type="CDD" id="cd19071">
    <property type="entry name" value="AKR_AKR1-5-like"/>
    <property type="match status" value="1"/>
</dbReference>
<evidence type="ECO:0000256" key="4">
    <source>
        <dbReference type="PIRSR" id="PIRSR000097-3"/>
    </source>
</evidence>
<dbReference type="FunFam" id="3.20.20.100:FF:000002">
    <property type="entry name" value="2,5-diketo-D-gluconic acid reductase A"/>
    <property type="match status" value="1"/>
</dbReference>
<dbReference type="GO" id="GO:0016616">
    <property type="term" value="F:oxidoreductase activity, acting on the CH-OH group of donors, NAD or NADP as acceptor"/>
    <property type="evidence" value="ECO:0007669"/>
    <property type="project" value="UniProtKB-ARBA"/>
</dbReference>
<feature type="active site" description="Proton donor" evidence="2">
    <location>
        <position position="50"/>
    </location>
</feature>
<feature type="binding site" evidence="3">
    <location>
        <position position="112"/>
    </location>
    <ligand>
        <name>substrate</name>
    </ligand>
</feature>
<dbReference type="GeneID" id="28723685"/>
<gene>
    <name evidence="6" type="ORF">AW171_hschr42332</name>
</gene>
<feature type="domain" description="NADP-dependent oxidoreductase" evidence="5">
    <location>
        <begin position="23"/>
        <end position="263"/>
    </location>
</feature>
<evidence type="ECO:0000256" key="3">
    <source>
        <dbReference type="PIRSR" id="PIRSR000097-2"/>
    </source>
</evidence>
<reference evidence="6 7" key="1">
    <citation type="submission" date="2016-01" db="EMBL/GenBank/DDBJ databases">
        <title>Genome sequence of the yeast Holleya sinecauda.</title>
        <authorList>
            <person name="Dietrich F.S."/>
        </authorList>
    </citation>
    <scope>NUCLEOTIDE SEQUENCE [LARGE SCALE GENOMIC DNA]</scope>
    <source>
        <strain evidence="6 7">ATCC 58844</strain>
    </source>
</reference>
<dbReference type="Proteomes" id="UP000243052">
    <property type="component" value="Chromosome iv"/>
</dbReference>
<evidence type="ECO:0000256" key="1">
    <source>
        <dbReference type="ARBA" id="ARBA00023002"/>
    </source>
</evidence>
<dbReference type="STRING" id="45286.A0A0X8HS51"/>
<dbReference type="InterPro" id="IPR023210">
    <property type="entry name" value="NADP_OxRdtase_dom"/>
</dbReference>
<accession>A0A0X8HS51</accession>
<evidence type="ECO:0000313" key="6">
    <source>
        <dbReference type="EMBL" id="AMD20439.1"/>
    </source>
</evidence>
<dbReference type="Pfam" id="PF00248">
    <property type="entry name" value="Aldo_ket_red"/>
    <property type="match status" value="1"/>
</dbReference>
<dbReference type="PIRSF" id="PIRSF000097">
    <property type="entry name" value="AKR"/>
    <property type="match status" value="1"/>
</dbReference>
<dbReference type="SUPFAM" id="SSF51430">
    <property type="entry name" value="NAD(P)-linked oxidoreductase"/>
    <property type="match status" value="1"/>
</dbReference>
<dbReference type="PRINTS" id="PR00069">
    <property type="entry name" value="ALDKETRDTASE"/>
</dbReference>
<keyword evidence="1" id="KW-0560">Oxidoreductase</keyword>
<dbReference type="PANTHER" id="PTHR43827">
    <property type="entry name" value="2,5-DIKETO-D-GLUCONIC ACID REDUCTASE"/>
    <property type="match status" value="1"/>
</dbReference>
<dbReference type="InterPro" id="IPR036812">
    <property type="entry name" value="NAD(P)_OxRdtase_dom_sf"/>
</dbReference>